<keyword evidence="4" id="KW-0547">Nucleotide-binding</keyword>
<evidence type="ECO:0000313" key="7">
    <source>
        <dbReference type="EMBL" id="SMP17500.1"/>
    </source>
</evidence>
<dbReference type="PANTHER" id="PTHR34139">
    <property type="entry name" value="UPF0331 PROTEIN MJ0127"/>
    <property type="match status" value="1"/>
</dbReference>
<gene>
    <name evidence="7" type="ORF">SAMN06265339_1532</name>
</gene>
<comment type="caution">
    <text evidence="7">The sequence shown here is derived from an EMBL/GenBank/DDBJ whole genome shotgun (WGS) entry which is preliminary data.</text>
</comment>
<dbReference type="InterPro" id="IPR008201">
    <property type="entry name" value="HepT-like"/>
</dbReference>
<evidence type="ECO:0000256" key="3">
    <source>
        <dbReference type="ARBA" id="ARBA00022722"/>
    </source>
</evidence>
<evidence type="ECO:0000256" key="4">
    <source>
        <dbReference type="ARBA" id="ARBA00022741"/>
    </source>
</evidence>
<dbReference type="Gene3D" id="1.20.120.580">
    <property type="entry name" value="bsu32300-like"/>
    <property type="match status" value="1"/>
</dbReference>
<accession>A0ABY1NT68</accession>
<dbReference type="Pfam" id="PF01934">
    <property type="entry name" value="HepT-like"/>
    <property type="match status" value="1"/>
</dbReference>
<evidence type="ECO:0000256" key="2">
    <source>
        <dbReference type="ARBA" id="ARBA00022649"/>
    </source>
</evidence>
<evidence type="ECO:0000256" key="1">
    <source>
        <dbReference type="ARBA" id="ARBA00022553"/>
    </source>
</evidence>
<dbReference type="PANTHER" id="PTHR34139:SF1">
    <property type="entry name" value="RNASE MJ1380-RELATED"/>
    <property type="match status" value="1"/>
</dbReference>
<dbReference type="RefSeq" id="WP_283400978.1">
    <property type="nucleotide sequence ID" value="NZ_FXUB01000005.1"/>
</dbReference>
<keyword evidence="8" id="KW-1185">Reference proteome</keyword>
<protein>
    <submittedName>
        <fullName evidence="7">Uncharacterized conserved protein, contains HEPN domain</fullName>
    </submittedName>
</protein>
<dbReference type="Proteomes" id="UP001157911">
    <property type="component" value="Unassembled WGS sequence"/>
</dbReference>
<reference evidence="7 8" key="1">
    <citation type="submission" date="2017-05" db="EMBL/GenBank/DDBJ databases">
        <authorList>
            <person name="Varghese N."/>
            <person name="Submissions S."/>
        </authorList>
    </citation>
    <scope>NUCLEOTIDE SEQUENCE [LARGE SCALE GENOMIC DNA]</scope>
    <source>
        <strain evidence="7 8">DSM 15522</strain>
    </source>
</reference>
<keyword evidence="5" id="KW-0378">Hydrolase</keyword>
<keyword evidence="2" id="KW-1277">Toxin-antitoxin system</keyword>
<proteinExistence type="inferred from homology"/>
<evidence type="ECO:0000256" key="5">
    <source>
        <dbReference type="ARBA" id="ARBA00022801"/>
    </source>
</evidence>
<comment type="similarity">
    <text evidence="6">Belongs to the HepT RNase toxin family.</text>
</comment>
<evidence type="ECO:0000313" key="8">
    <source>
        <dbReference type="Proteomes" id="UP001157911"/>
    </source>
</evidence>
<keyword evidence="3" id="KW-0540">Nuclease</keyword>
<evidence type="ECO:0000256" key="6">
    <source>
        <dbReference type="ARBA" id="ARBA00024207"/>
    </source>
</evidence>
<name>A0ABY1NT68_9BACT</name>
<dbReference type="InterPro" id="IPR051813">
    <property type="entry name" value="HepT_RNase_toxin"/>
</dbReference>
<keyword evidence="1" id="KW-0597">Phosphoprotein</keyword>
<sequence length="115" mass="13261">MSKKKSPAVYLEDILESIKKIEKYTKGMSKEEFFSNDLIIDGVIRNLEIIGEATKKLPTTLKENHSHIPWKEIAGMRDILIHDYSGVDAQVIWDTIKEDLPTLKKQIQEILKQIP</sequence>
<dbReference type="EMBL" id="FXUB01000005">
    <property type="protein sequence ID" value="SMP17500.1"/>
    <property type="molecule type" value="Genomic_DNA"/>
</dbReference>
<organism evidence="7 8">
    <name type="scientific">Desulfurobacterium pacificum</name>
    <dbReference type="NCBI Taxonomy" id="240166"/>
    <lineage>
        <taxon>Bacteria</taxon>
        <taxon>Pseudomonadati</taxon>
        <taxon>Aquificota</taxon>
        <taxon>Aquificia</taxon>
        <taxon>Desulfurobacteriales</taxon>
        <taxon>Desulfurobacteriaceae</taxon>
        <taxon>Desulfurobacterium</taxon>
    </lineage>
</organism>
<dbReference type="SUPFAM" id="SSF81593">
    <property type="entry name" value="Nucleotidyltransferase substrate binding subunit/domain"/>
    <property type="match status" value="1"/>
</dbReference>
<dbReference type="InterPro" id="IPR037038">
    <property type="entry name" value="HepT-like_sf"/>
</dbReference>